<proteinExistence type="predicted"/>
<reference evidence="2 3" key="1">
    <citation type="journal article" date="2016" name="Nat. Commun.">
        <title>Extremotolerant tardigrade genome and improved radiotolerance of human cultured cells by tardigrade-unique protein.</title>
        <authorList>
            <person name="Hashimoto T."/>
            <person name="Horikawa D.D."/>
            <person name="Saito Y."/>
            <person name="Kuwahara H."/>
            <person name="Kozuka-Hata H."/>
            <person name="Shin-I T."/>
            <person name="Minakuchi Y."/>
            <person name="Ohishi K."/>
            <person name="Motoyama A."/>
            <person name="Aizu T."/>
            <person name="Enomoto A."/>
            <person name="Kondo K."/>
            <person name="Tanaka S."/>
            <person name="Hara Y."/>
            <person name="Koshikawa S."/>
            <person name="Sagara H."/>
            <person name="Miura T."/>
            <person name="Yokobori S."/>
            <person name="Miyagawa K."/>
            <person name="Suzuki Y."/>
            <person name="Kubo T."/>
            <person name="Oyama M."/>
            <person name="Kohara Y."/>
            <person name="Fujiyama A."/>
            <person name="Arakawa K."/>
            <person name="Katayama T."/>
            <person name="Toyoda A."/>
            <person name="Kunieda T."/>
        </authorList>
    </citation>
    <scope>NUCLEOTIDE SEQUENCE [LARGE SCALE GENOMIC DNA]</scope>
    <source>
        <strain evidence="2 3">YOKOZUNA-1</strain>
    </source>
</reference>
<evidence type="ECO:0000313" key="3">
    <source>
        <dbReference type="Proteomes" id="UP000186922"/>
    </source>
</evidence>
<accession>A0A1D1URH9</accession>
<keyword evidence="1" id="KW-0472">Membrane</keyword>
<sequence length="104" mass="11795">MQDGDATQPGSSYYNTRICDYISKYPTRLCCVLSCVPSWLNTLFPCITSCGHTLGWPFMTLGICSFCTFLFFSFSDFCQLIRTNLSTAQFLSNAPFFISYLSRL</sequence>
<dbReference type="AlphaFoldDB" id="A0A1D1URH9"/>
<protein>
    <submittedName>
        <fullName evidence="2">Uncharacterized protein</fullName>
    </submittedName>
</protein>
<comment type="caution">
    <text evidence="2">The sequence shown here is derived from an EMBL/GenBank/DDBJ whole genome shotgun (WGS) entry which is preliminary data.</text>
</comment>
<dbReference type="EMBL" id="BDGG01000001">
    <property type="protein sequence ID" value="GAU91005.1"/>
    <property type="molecule type" value="Genomic_DNA"/>
</dbReference>
<feature type="transmembrane region" description="Helical" evidence="1">
    <location>
        <begin position="54"/>
        <end position="74"/>
    </location>
</feature>
<organism evidence="2 3">
    <name type="scientific">Ramazzottius varieornatus</name>
    <name type="common">Water bear</name>
    <name type="synonym">Tardigrade</name>
    <dbReference type="NCBI Taxonomy" id="947166"/>
    <lineage>
        <taxon>Eukaryota</taxon>
        <taxon>Metazoa</taxon>
        <taxon>Ecdysozoa</taxon>
        <taxon>Tardigrada</taxon>
        <taxon>Eutardigrada</taxon>
        <taxon>Parachela</taxon>
        <taxon>Hypsibioidea</taxon>
        <taxon>Ramazzottiidae</taxon>
        <taxon>Ramazzottius</taxon>
    </lineage>
</organism>
<gene>
    <name evidence="2" type="primary">RvY_03343-1</name>
    <name evidence="2" type="synonym">RvY_03343.1</name>
    <name evidence="2" type="ORF">RvY_03343</name>
</gene>
<evidence type="ECO:0000313" key="2">
    <source>
        <dbReference type="EMBL" id="GAU91005.1"/>
    </source>
</evidence>
<name>A0A1D1URH9_RAMVA</name>
<keyword evidence="1" id="KW-1133">Transmembrane helix</keyword>
<keyword evidence="3" id="KW-1185">Reference proteome</keyword>
<dbReference type="Proteomes" id="UP000186922">
    <property type="component" value="Unassembled WGS sequence"/>
</dbReference>
<evidence type="ECO:0000256" key="1">
    <source>
        <dbReference type="SAM" id="Phobius"/>
    </source>
</evidence>
<keyword evidence="1" id="KW-0812">Transmembrane</keyword>